<keyword evidence="2" id="KW-1185">Reference proteome</keyword>
<accession>A0ABW1K9V0</accession>
<organism evidence="1 2">
    <name type="scientific">Plantactinospora solaniradicis</name>
    <dbReference type="NCBI Taxonomy" id="1723736"/>
    <lineage>
        <taxon>Bacteria</taxon>
        <taxon>Bacillati</taxon>
        <taxon>Actinomycetota</taxon>
        <taxon>Actinomycetes</taxon>
        <taxon>Micromonosporales</taxon>
        <taxon>Micromonosporaceae</taxon>
        <taxon>Plantactinospora</taxon>
    </lineage>
</organism>
<evidence type="ECO:0008006" key="3">
    <source>
        <dbReference type="Google" id="ProtNLM"/>
    </source>
</evidence>
<dbReference type="Proteomes" id="UP001596203">
    <property type="component" value="Unassembled WGS sequence"/>
</dbReference>
<dbReference type="EMBL" id="JBHSPR010000010">
    <property type="protein sequence ID" value="MFC6017769.1"/>
    <property type="molecule type" value="Genomic_DNA"/>
</dbReference>
<evidence type="ECO:0000313" key="2">
    <source>
        <dbReference type="Proteomes" id="UP001596203"/>
    </source>
</evidence>
<evidence type="ECO:0000313" key="1">
    <source>
        <dbReference type="EMBL" id="MFC6017769.1"/>
    </source>
</evidence>
<dbReference type="RefSeq" id="WP_377422283.1">
    <property type="nucleotide sequence ID" value="NZ_JBHSPR010000010.1"/>
</dbReference>
<gene>
    <name evidence="1" type="ORF">ACFP2T_16330</name>
</gene>
<sequence length="145" mass="15582">MSAAILARGLTAVVIDTRPCARWDPRMWETGNPGNAEAAEMCGWCPFRPTCPADNPNPRGMVVAGVAYDDYGHPTALGAAPDELPAVVLATRAPRPSDYGDEIMRRHDNGATWAQIAIVLRLSAEAVKAYGRRQLAARARQQVAA</sequence>
<protein>
    <recommendedName>
        <fullName evidence="3">Transcription factor WhiB</fullName>
    </recommendedName>
</protein>
<comment type="caution">
    <text evidence="1">The sequence shown here is derived from an EMBL/GenBank/DDBJ whole genome shotgun (WGS) entry which is preliminary data.</text>
</comment>
<reference evidence="2" key="1">
    <citation type="journal article" date="2019" name="Int. J. Syst. Evol. Microbiol.">
        <title>The Global Catalogue of Microorganisms (GCM) 10K type strain sequencing project: providing services to taxonomists for standard genome sequencing and annotation.</title>
        <authorList>
            <consortium name="The Broad Institute Genomics Platform"/>
            <consortium name="The Broad Institute Genome Sequencing Center for Infectious Disease"/>
            <person name="Wu L."/>
            <person name="Ma J."/>
        </authorList>
    </citation>
    <scope>NUCLEOTIDE SEQUENCE [LARGE SCALE GENOMIC DNA]</scope>
    <source>
        <strain evidence="2">ZS-35-S2</strain>
    </source>
</reference>
<name>A0ABW1K9V0_9ACTN</name>
<proteinExistence type="predicted"/>